<dbReference type="Proteomes" id="UP000324326">
    <property type="component" value="Unassembled WGS sequence"/>
</dbReference>
<dbReference type="EMBL" id="QSND01000002">
    <property type="protein sequence ID" value="KAA6450979.1"/>
    <property type="molecule type" value="Genomic_DNA"/>
</dbReference>
<dbReference type="RefSeq" id="WP_150149811.1">
    <property type="nucleotide sequence ID" value="NZ_QSND01000002.1"/>
</dbReference>
<name>A0A5M8RSP7_9BACI</name>
<organism evidence="1 2">
    <name type="scientific">Bacillus swezeyi</name>
    <dbReference type="NCBI Taxonomy" id="1925020"/>
    <lineage>
        <taxon>Bacteria</taxon>
        <taxon>Bacillati</taxon>
        <taxon>Bacillota</taxon>
        <taxon>Bacilli</taxon>
        <taxon>Bacillales</taxon>
        <taxon>Bacillaceae</taxon>
        <taxon>Bacillus</taxon>
    </lineage>
</organism>
<protein>
    <submittedName>
        <fullName evidence="1">Uncharacterized protein</fullName>
    </submittedName>
</protein>
<sequence length="105" mass="12087">MDAKIAREMAETCREIIMENIPKSDEYQNVMKAIRNAAKKGFYRLAYDYDLKDTVIYYRIKEILESEGFLCEIEHRTSRLLSSHVTGLRLIVGWGVETEGAEHGG</sequence>
<proteinExistence type="predicted"/>
<accession>A0A5M8RSP7</accession>
<gene>
    <name evidence="1" type="ORF">DX927_09110</name>
</gene>
<dbReference type="AlphaFoldDB" id="A0A5M8RSP7"/>
<reference evidence="1 2" key="1">
    <citation type="submission" date="2018-08" db="EMBL/GenBank/DDBJ databases">
        <title>Bacillus phenotypic plasticity.</title>
        <authorList>
            <person name="Hurtado E."/>
        </authorList>
    </citation>
    <scope>NUCLEOTIDE SEQUENCE [LARGE SCALE GENOMIC DNA]</scope>
    <source>
        <strain evidence="1 2">427</strain>
    </source>
</reference>
<comment type="caution">
    <text evidence="1">The sequence shown here is derived from an EMBL/GenBank/DDBJ whole genome shotgun (WGS) entry which is preliminary data.</text>
</comment>
<evidence type="ECO:0000313" key="1">
    <source>
        <dbReference type="EMBL" id="KAA6450979.1"/>
    </source>
</evidence>
<evidence type="ECO:0000313" key="2">
    <source>
        <dbReference type="Proteomes" id="UP000324326"/>
    </source>
</evidence>